<protein>
    <submittedName>
        <fullName evidence="2">Uncharacterized protein</fullName>
    </submittedName>
</protein>
<dbReference type="RefSeq" id="WP_142604113.1">
    <property type="nucleotide sequence ID" value="NZ_FXSZ01000006.1"/>
</dbReference>
<dbReference type="InterPro" id="IPR046732">
    <property type="entry name" value="DUF6624"/>
</dbReference>
<evidence type="ECO:0000313" key="2">
    <source>
        <dbReference type="EMBL" id="SMO68866.1"/>
    </source>
</evidence>
<feature type="signal peptide" evidence="1">
    <location>
        <begin position="1"/>
        <end position="21"/>
    </location>
</feature>
<gene>
    <name evidence="2" type="ORF">SAMN06265350_106148</name>
</gene>
<dbReference type="EMBL" id="FXSZ01000006">
    <property type="protein sequence ID" value="SMO68866.1"/>
    <property type="molecule type" value="Genomic_DNA"/>
</dbReference>
<dbReference type="AlphaFoldDB" id="A0A521DAX0"/>
<evidence type="ECO:0000313" key="3">
    <source>
        <dbReference type="Proteomes" id="UP000315971"/>
    </source>
</evidence>
<feature type="chain" id="PRO_5021887110" evidence="1">
    <location>
        <begin position="22"/>
        <end position="312"/>
    </location>
</feature>
<name>A0A521DAX0_9SPHI</name>
<sequence>MKKFYLAIIFSFNSVLVFAQAQTQSEFYTQLSIQADSLFKKKDFVRSSRIFTWAFRVNNWRGTISDRYKAACSWSMCKNSDSAFYHLIRIVEKGNYSDLEQLTNEPLLTPIHLDARWPMLLETVTENQLRAEANYDKPLKAMLDSIYDMDQSFKNKIATIRENYGYNSAVERDLTKIANSRDLESIRKVTKLIETYGWLGPNIVGKKGSEAIFNTMIKAHPNLIRKCMPDILKAVKVNIASPAQLAMFEDKLAVDMGQRQKYGSQVNYDEHGEWKVAPIEDEKNVDKRRAQVGLPALTEYLKTYGIQYQSYK</sequence>
<proteinExistence type="predicted"/>
<reference evidence="2 3" key="1">
    <citation type="submission" date="2017-05" db="EMBL/GenBank/DDBJ databases">
        <authorList>
            <person name="Varghese N."/>
            <person name="Submissions S."/>
        </authorList>
    </citation>
    <scope>NUCLEOTIDE SEQUENCE [LARGE SCALE GENOMIC DNA]</scope>
    <source>
        <strain evidence="2 3">DSM 21342</strain>
    </source>
</reference>
<keyword evidence="1" id="KW-0732">Signal</keyword>
<organism evidence="2 3">
    <name type="scientific">Solitalea koreensis</name>
    <dbReference type="NCBI Taxonomy" id="543615"/>
    <lineage>
        <taxon>Bacteria</taxon>
        <taxon>Pseudomonadati</taxon>
        <taxon>Bacteroidota</taxon>
        <taxon>Sphingobacteriia</taxon>
        <taxon>Sphingobacteriales</taxon>
        <taxon>Sphingobacteriaceae</taxon>
        <taxon>Solitalea</taxon>
    </lineage>
</organism>
<dbReference type="Pfam" id="PF20329">
    <property type="entry name" value="DUF6624"/>
    <property type="match status" value="1"/>
</dbReference>
<keyword evidence="3" id="KW-1185">Reference proteome</keyword>
<evidence type="ECO:0000256" key="1">
    <source>
        <dbReference type="SAM" id="SignalP"/>
    </source>
</evidence>
<dbReference type="OrthoDB" id="1164858at2"/>
<dbReference type="Proteomes" id="UP000315971">
    <property type="component" value="Unassembled WGS sequence"/>
</dbReference>
<accession>A0A521DAX0</accession>